<dbReference type="EMBL" id="CYZI01000003">
    <property type="protein sequence ID" value="CUN86408.1"/>
    <property type="molecule type" value="Genomic_DNA"/>
</dbReference>
<feature type="transmembrane region" description="Helical" evidence="1">
    <location>
        <begin position="95"/>
        <end position="112"/>
    </location>
</feature>
<protein>
    <submittedName>
        <fullName evidence="2">Conjugal transfer protein TrbP</fullName>
    </submittedName>
</protein>
<keyword evidence="1" id="KW-0812">Transmembrane</keyword>
<feature type="transmembrane region" description="Helical" evidence="1">
    <location>
        <begin position="178"/>
        <end position="198"/>
    </location>
</feature>
<keyword evidence="1" id="KW-0472">Membrane</keyword>
<accession>A0A174AFW9</accession>
<evidence type="ECO:0000313" key="3">
    <source>
        <dbReference type="Proteomes" id="UP000095333"/>
    </source>
</evidence>
<sequence length="232" mass="25968">MEGLAKIPTFSGSTLKIIAIISMVIDHCAYFLMENGTLLYNAMRCVGRIAFPVFAFLIVEGFGYTHNRKRYFAQLLVFAVISEVPWYLLNGADGTHNVMFTLALGVIALAVLEKLKENSILCGVAILSIACFATWSGTDYEWRGILIIVVFNLLRNQNKILPFPYGQIMQILCAFPLMMHYGSIGALLACMVIFLYDGTRGFIKGNAAKYGFYAFYPMHLLLIWCAITFLAH</sequence>
<reference evidence="2 3" key="1">
    <citation type="submission" date="2015-09" db="EMBL/GenBank/DDBJ databases">
        <authorList>
            <consortium name="Pathogen Informatics"/>
        </authorList>
    </citation>
    <scope>NUCLEOTIDE SEQUENCE [LARGE SCALE GENOMIC DNA]</scope>
    <source>
        <strain evidence="2 3">2789STDY5834842</strain>
    </source>
</reference>
<dbReference type="AlphaFoldDB" id="A0A174AFW9"/>
<dbReference type="Pfam" id="PF05857">
    <property type="entry name" value="TraX"/>
    <property type="match status" value="1"/>
</dbReference>
<evidence type="ECO:0000313" key="2">
    <source>
        <dbReference type="EMBL" id="CUN86408.1"/>
    </source>
</evidence>
<feature type="transmembrane region" description="Helical" evidence="1">
    <location>
        <begin position="12"/>
        <end position="32"/>
    </location>
</feature>
<feature type="transmembrane region" description="Helical" evidence="1">
    <location>
        <begin position="38"/>
        <end position="59"/>
    </location>
</feature>
<dbReference type="InterPro" id="IPR008875">
    <property type="entry name" value="TraX"/>
</dbReference>
<feature type="transmembrane region" description="Helical" evidence="1">
    <location>
        <begin position="119"/>
        <end position="137"/>
    </location>
</feature>
<proteinExistence type="predicted"/>
<feature type="transmembrane region" description="Helical" evidence="1">
    <location>
        <begin position="210"/>
        <end position="231"/>
    </location>
</feature>
<keyword evidence="1" id="KW-1133">Transmembrane helix</keyword>
<organism evidence="2 3">
    <name type="scientific">Phocaeicola vulgatus</name>
    <name type="common">Bacteroides vulgatus</name>
    <dbReference type="NCBI Taxonomy" id="821"/>
    <lineage>
        <taxon>Bacteria</taxon>
        <taxon>Pseudomonadati</taxon>
        <taxon>Bacteroidota</taxon>
        <taxon>Bacteroidia</taxon>
        <taxon>Bacteroidales</taxon>
        <taxon>Bacteroidaceae</taxon>
        <taxon>Phocaeicola</taxon>
    </lineage>
</organism>
<evidence type="ECO:0000256" key="1">
    <source>
        <dbReference type="SAM" id="Phobius"/>
    </source>
</evidence>
<dbReference type="RefSeq" id="WP_057249819.1">
    <property type="nucleotide sequence ID" value="NZ_CYZI01000003.1"/>
</dbReference>
<name>A0A174AFW9_PHOVU</name>
<dbReference type="Proteomes" id="UP000095333">
    <property type="component" value="Unassembled WGS sequence"/>
</dbReference>
<gene>
    <name evidence="2" type="ORF">ERS852457_00940</name>
</gene>